<dbReference type="PANTHER" id="PTHR30221:SF1">
    <property type="entry name" value="SMALL-CONDUCTANCE MECHANOSENSITIVE CHANNEL"/>
    <property type="match status" value="1"/>
</dbReference>
<evidence type="ECO:0000256" key="2">
    <source>
        <dbReference type="ARBA" id="ARBA00008017"/>
    </source>
</evidence>
<feature type="transmembrane region" description="Helical" evidence="7">
    <location>
        <begin position="353"/>
        <end position="372"/>
    </location>
</feature>
<keyword evidence="5 7" id="KW-1133">Transmembrane helix</keyword>
<name>A0ABX0HJ32_9PROT</name>
<accession>A0ABX0HJ32</accession>
<keyword evidence="13" id="KW-1185">Reference proteome</keyword>
<keyword evidence="9" id="KW-0732">Signal</keyword>
<keyword evidence="4 7" id="KW-0812">Transmembrane</keyword>
<feature type="transmembrane region" description="Helical" evidence="7">
    <location>
        <begin position="229"/>
        <end position="249"/>
    </location>
</feature>
<evidence type="ECO:0000256" key="1">
    <source>
        <dbReference type="ARBA" id="ARBA00004651"/>
    </source>
</evidence>
<dbReference type="EMBL" id="VCJR02000001">
    <property type="protein sequence ID" value="NHK26627.1"/>
    <property type="molecule type" value="Genomic_DNA"/>
</dbReference>
<sequence>MRALIAALFCLFACAAVPAAAQSMPSGGDEPASADRPGLFADIIDAIGSGSRMLIRKIQPGEERDRVEDPRFNSQESPRDSLMTFIEAMNLVQRGYTDIGYTRALASLPQGATRQQADVLYEILLRLGPVSPAELPGSDQAAASGDTRFEYFPRGTDHAWVWQAADPPSNATVAVLRSGEGTWLISERTLDGAPLFLESIADLPPQFSSEDNGEYFIMVFSPLIERTGLFGWIAFLAVFAIGIAAGLLFKRAMAWTARKADRIDQTFLGATLRGFGNAGGLVVFTFFFTIAIGFLALGPVLQALHYEIPRFLMVVAIAFLIVSLIDVFVAFLRERVSHEKDHYDQMVITMIRRILRVLVISIVLIFVLQNILGMNVGALLVGFGFLALALSLAAQDSVKNLFGAVSVFINRPFVIGDWICFKGEMGDHIGVIEDIELQATKLTDLAGNLVTLPNMLFIDREVQNLSARGYIRRRVDVAIPYRAHADEIDRALQAMMDVFDDEEVVEDSGLEGREEKAHVSFSGFDDSWLTITGYHYYFMGGEGEIQRDTDRGWFSYLSHCSLVNRKLVQLFGERDIEFAFPTQTVEIVPQKGEPITVRSTQSVEAD</sequence>
<feature type="signal peptide" evidence="9">
    <location>
        <begin position="1"/>
        <end position="21"/>
    </location>
</feature>
<evidence type="ECO:0000256" key="7">
    <source>
        <dbReference type="RuleBase" id="RU369025"/>
    </source>
</evidence>
<evidence type="ECO:0000256" key="3">
    <source>
        <dbReference type="ARBA" id="ARBA00022475"/>
    </source>
</evidence>
<dbReference type="Gene3D" id="1.10.287.1260">
    <property type="match status" value="1"/>
</dbReference>
<keyword evidence="7" id="KW-0997">Cell inner membrane</keyword>
<gene>
    <name evidence="12" type="ORF">FF098_001740</name>
</gene>
<dbReference type="Pfam" id="PF00924">
    <property type="entry name" value="MS_channel_2nd"/>
    <property type="match status" value="1"/>
</dbReference>
<evidence type="ECO:0000256" key="9">
    <source>
        <dbReference type="SAM" id="SignalP"/>
    </source>
</evidence>
<keyword evidence="7" id="KW-0406">Ion transport</keyword>
<dbReference type="Pfam" id="PF21088">
    <property type="entry name" value="MS_channel_1st"/>
    <property type="match status" value="1"/>
</dbReference>
<dbReference type="InterPro" id="IPR010920">
    <property type="entry name" value="LSM_dom_sf"/>
</dbReference>
<feature type="domain" description="Mechanosensitive ion channel transmembrane helices 2/3" evidence="11">
    <location>
        <begin position="354"/>
        <end position="395"/>
    </location>
</feature>
<proteinExistence type="inferred from homology"/>
<dbReference type="Gene3D" id="2.30.30.60">
    <property type="match status" value="1"/>
</dbReference>
<evidence type="ECO:0000313" key="12">
    <source>
        <dbReference type="EMBL" id="NHK26627.1"/>
    </source>
</evidence>
<evidence type="ECO:0000256" key="8">
    <source>
        <dbReference type="SAM" id="MobiDB-lite"/>
    </source>
</evidence>
<keyword evidence="6 7" id="KW-0472">Membrane</keyword>
<dbReference type="PANTHER" id="PTHR30221">
    <property type="entry name" value="SMALL-CONDUCTANCE MECHANOSENSITIVE CHANNEL"/>
    <property type="match status" value="1"/>
</dbReference>
<organism evidence="12 13">
    <name type="scientific">Aquisalinus luteolus</name>
    <dbReference type="NCBI Taxonomy" id="1566827"/>
    <lineage>
        <taxon>Bacteria</taxon>
        <taxon>Pseudomonadati</taxon>
        <taxon>Pseudomonadota</taxon>
        <taxon>Alphaproteobacteria</taxon>
        <taxon>Parvularculales</taxon>
        <taxon>Parvularculaceae</taxon>
        <taxon>Aquisalinus</taxon>
    </lineage>
</organism>
<dbReference type="InterPro" id="IPR049142">
    <property type="entry name" value="MS_channel_1st"/>
</dbReference>
<dbReference type="InterPro" id="IPR023408">
    <property type="entry name" value="MscS_beta-dom_sf"/>
</dbReference>
<dbReference type="RefSeq" id="WP_155136510.1">
    <property type="nucleotide sequence ID" value="NZ_BMGZ01000001.1"/>
</dbReference>
<evidence type="ECO:0000259" key="10">
    <source>
        <dbReference type="Pfam" id="PF00924"/>
    </source>
</evidence>
<feature type="chain" id="PRO_5047504469" description="Small-conductance mechanosensitive channel" evidence="9">
    <location>
        <begin position="22"/>
        <end position="606"/>
    </location>
</feature>
<evidence type="ECO:0000256" key="5">
    <source>
        <dbReference type="ARBA" id="ARBA00022989"/>
    </source>
</evidence>
<reference evidence="12 13" key="1">
    <citation type="submission" date="2020-02" db="EMBL/GenBank/DDBJ databases">
        <title>Genome sequence of Parvularcula flava strain NH6-79.</title>
        <authorList>
            <person name="Abdul Karim M.H."/>
            <person name="Lam M.Q."/>
            <person name="Chen S.J."/>
            <person name="Yahya A."/>
            <person name="Shahir S."/>
            <person name="Shamsir M.S."/>
            <person name="Chong C.S."/>
        </authorList>
    </citation>
    <scope>NUCLEOTIDE SEQUENCE [LARGE SCALE GENOMIC DNA]</scope>
    <source>
        <strain evidence="12 13">NH6-79</strain>
    </source>
</reference>
<dbReference type="SUPFAM" id="SSF82861">
    <property type="entry name" value="Mechanosensitive channel protein MscS (YggB), transmembrane region"/>
    <property type="match status" value="1"/>
</dbReference>
<keyword evidence="7" id="KW-0813">Transport</keyword>
<evidence type="ECO:0000313" key="13">
    <source>
        <dbReference type="Proteomes" id="UP000818603"/>
    </source>
</evidence>
<dbReference type="Gene3D" id="3.30.70.100">
    <property type="match status" value="1"/>
</dbReference>
<feature type="region of interest" description="Disordered" evidence="8">
    <location>
        <begin position="58"/>
        <end position="79"/>
    </location>
</feature>
<keyword evidence="3" id="KW-1003">Cell membrane</keyword>
<feature type="transmembrane region" description="Helical" evidence="7">
    <location>
        <begin position="281"/>
        <end position="305"/>
    </location>
</feature>
<dbReference type="InterPro" id="IPR011014">
    <property type="entry name" value="MscS_channel_TM-2"/>
</dbReference>
<dbReference type="InterPro" id="IPR011066">
    <property type="entry name" value="MscS_channel_C_sf"/>
</dbReference>
<dbReference type="SUPFAM" id="SSF50182">
    <property type="entry name" value="Sm-like ribonucleoproteins"/>
    <property type="match status" value="1"/>
</dbReference>
<comment type="subunit">
    <text evidence="7">Homoheptamer.</text>
</comment>
<comment type="similarity">
    <text evidence="2 7">Belongs to the MscS (TC 1.A.23) family.</text>
</comment>
<dbReference type="SUPFAM" id="SSF82689">
    <property type="entry name" value="Mechanosensitive channel protein MscS (YggB), C-terminal domain"/>
    <property type="match status" value="1"/>
</dbReference>
<evidence type="ECO:0000259" key="11">
    <source>
        <dbReference type="Pfam" id="PF21088"/>
    </source>
</evidence>
<dbReference type="InterPro" id="IPR006685">
    <property type="entry name" value="MscS_channel_2nd"/>
</dbReference>
<feature type="domain" description="Mechanosensitive ion channel MscS" evidence="10">
    <location>
        <begin position="396"/>
        <end position="466"/>
    </location>
</feature>
<protein>
    <recommendedName>
        <fullName evidence="7">Small-conductance mechanosensitive channel</fullName>
    </recommendedName>
</protein>
<dbReference type="Proteomes" id="UP000818603">
    <property type="component" value="Unassembled WGS sequence"/>
</dbReference>
<comment type="caution">
    <text evidence="12">The sequence shown here is derived from an EMBL/GenBank/DDBJ whole genome shotgun (WGS) entry which is preliminary data.</text>
</comment>
<feature type="transmembrane region" description="Helical" evidence="7">
    <location>
        <begin position="311"/>
        <end position="332"/>
    </location>
</feature>
<evidence type="ECO:0000256" key="6">
    <source>
        <dbReference type="ARBA" id="ARBA00023136"/>
    </source>
</evidence>
<feature type="compositionally biased region" description="Basic and acidic residues" evidence="8">
    <location>
        <begin position="59"/>
        <end position="71"/>
    </location>
</feature>
<comment type="function">
    <text evidence="7">Mechanosensitive channel that participates in the regulation of osmotic pressure changes within the cell, opening in response to stretch forces in the membrane lipid bilayer, without the need for other proteins. Contributes to normal resistance to hypoosmotic shock. Forms an ion channel of 1.0 nanosiemens conductance with a slight preference for anions.</text>
</comment>
<evidence type="ECO:0000256" key="4">
    <source>
        <dbReference type="ARBA" id="ARBA00022692"/>
    </source>
</evidence>
<keyword evidence="7" id="KW-0407">Ion channel</keyword>
<dbReference type="InterPro" id="IPR045275">
    <property type="entry name" value="MscS_archaea/bacteria_type"/>
</dbReference>
<comment type="subcellular location">
    <subcellularLocation>
        <location evidence="7">Cell inner membrane</location>
        <topology evidence="7">Multi-pass membrane protein</topology>
    </subcellularLocation>
    <subcellularLocation>
        <location evidence="1">Cell membrane</location>
        <topology evidence="1">Multi-pass membrane protein</topology>
    </subcellularLocation>
</comment>